<gene>
    <name evidence="2" type="ORF">AKG39_16990</name>
</gene>
<evidence type="ECO:0000313" key="3">
    <source>
        <dbReference type="Proteomes" id="UP000036873"/>
    </source>
</evidence>
<name>A0A0L6TWB1_9FIRM</name>
<accession>A0A0L6TWB1</accession>
<reference evidence="3" key="1">
    <citation type="submission" date="2015-07" db="EMBL/GenBank/DDBJ databases">
        <title>Draft genome sequence of Acetobacterium bakii DSM 8293, a potential psychrophilic chemical producer through syngas fermentation.</title>
        <authorList>
            <person name="Song Y."/>
            <person name="Hwang S."/>
            <person name="Cho B.-K."/>
        </authorList>
    </citation>
    <scope>NUCLEOTIDE SEQUENCE [LARGE SCALE GENOMIC DNA]</scope>
    <source>
        <strain evidence="3">DSM 8239</strain>
    </source>
</reference>
<dbReference type="RefSeq" id="WP_050741589.1">
    <property type="nucleotide sequence ID" value="NZ_LGYO01000052.1"/>
</dbReference>
<dbReference type="Proteomes" id="UP000036873">
    <property type="component" value="Unassembled WGS sequence"/>
</dbReference>
<dbReference type="AlphaFoldDB" id="A0A0L6TWB1"/>
<keyword evidence="3" id="KW-1185">Reference proteome</keyword>
<evidence type="ECO:0000313" key="2">
    <source>
        <dbReference type="EMBL" id="KNZ40553.1"/>
    </source>
</evidence>
<dbReference type="EMBL" id="LGYO01000052">
    <property type="protein sequence ID" value="KNZ40553.1"/>
    <property type="molecule type" value="Genomic_DNA"/>
</dbReference>
<proteinExistence type="predicted"/>
<comment type="caution">
    <text evidence="2">The sequence shown here is derived from an EMBL/GenBank/DDBJ whole genome shotgun (WGS) entry which is preliminary data.</text>
</comment>
<sequence>MNHQAGIARHVGVNKTVSLCAINGIIRVFQTEDMLTKKEQLRRPELRKEDKTSINDNKKRGWLK</sequence>
<feature type="region of interest" description="Disordered" evidence="1">
    <location>
        <begin position="37"/>
        <end position="64"/>
    </location>
</feature>
<evidence type="ECO:0000256" key="1">
    <source>
        <dbReference type="SAM" id="MobiDB-lite"/>
    </source>
</evidence>
<protein>
    <submittedName>
        <fullName evidence="2">Uncharacterized protein</fullName>
    </submittedName>
</protein>
<organism evidence="2 3">
    <name type="scientific">Acetobacterium bakii</name>
    <dbReference type="NCBI Taxonomy" id="52689"/>
    <lineage>
        <taxon>Bacteria</taxon>
        <taxon>Bacillati</taxon>
        <taxon>Bacillota</taxon>
        <taxon>Clostridia</taxon>
        <taxon>Eubacteriales</taxon>
        <taxon>Eubacteriaceae</taxon>
        <taxon>Acetobacterium</taxon>
    </lineage>
</organism>